<dbReference type="AlphaFoldDB" id="A0A7Y0DU61"/>
<accession>A0A7Y0DU61</accession>
<feature type="chain" id="PRO_5030779403" evidence="2">
    <location>
        <begin position="19"/>
        <end position="274"/>
    </location>
</feature>
<dbReference type="InterPro" id="IPR032710">
    <property type="entry name" value="NTF2-like_dom_sf"/>
</dbReference>
<dbReference type="SUPFAM" id="SSF54427">
    <property type="entry name" value="NTF2-like"/>
    <property type="match status" value="1"/>
</dbReference>
<gene>
    <name evidence="4" type="ORF">HHO47_12885</name>
</gene>
<organism evidence="4 5">
    <name type="scientific">Pseudoalteromonas arctica</name>
    <dbReference type="NCBI Taxonomy" id="394751"/>
    <lineage>
        <taxon>Bacteria</taxon>
        <taxon>Pseudomonadati</taxon>
        <taxon>Pseudomonadota</taxon>
        <taxon>Gammaproteobacteria</taxon>
        <taxon>Alteromonadales</taxon>
        <taxon>Pseudoalteromonadaceae</taxon>
        <taxon>Pseudoalteromonas</taxon>
    </lineage>
</organism>
<dbReference type="Pfam" id="PF12680">
    <property type="entry name" value="SnoaL_2"/>
    <property type="match status" value="1"/>
</dbReference>
<sequence>MKPLFFLVSLLFPWQLFATATDVVEPQTKTKTTAVKLSAAVKTTDTSTGEEKSVQSKAPTKSTEAELQDSPAVITLTPQNQQLAEPVNVESTQPIKTDTSKPSEAEVDTSKVLGTEAAKPAELPKTQQEKQLAVAQAEQAVSQAKEALTLKQQVKAKQSRESLAVIEQLIKAYNARNIDTFISMYAENVEFYAFPNELLFKGKEKLIARYGIMFKKLKCIKSSPIKRIVHGNIVIDHELSETCSTDPNVVDKRGELISSYQVENGKITKVLFFR</sequence>
<evidence type="ECO:0000313" key="5">
    <source>
        <dbReference type="Proteomes" id="UP000570493"/>
    </source>
</evidence>
<evidence type="ECO:0000313" key="4">
    <source>
        <dbReference type="EMBL" id="NMM41689.1"/>
    </source>
</evidence>
<dbReference type="Gene3D" id="3.10.450.50">
    <property type="match status" value="1"/>
</dbReference>
<dbReference type="InterPro" id="IPR037401">
    <property type="entry name" value="SnoaL-like"/>
</dbReference>
<evidence type="ECO:0000259" key="3">
    <source>
        <dbReference type="Pfam" id="PF12680"/>
    </source>
</evidence>
<feature type="domain" description="SnoaL-like" evidence="3">
    <location>
        <begin position="166"/>
        <end position="269"/>
    </location>
</feature>
<evidence type="ECO:0000256" key="2">
    <source>
        <dbReference type="SAM" id="SignalP"/>
    </source>
</evidence>
<evidence type="ECO:0000256" key="1">
    <source>
        <dbReference type="SAM" id="MobiDB-lite"/>
    </source>
</evidence>
<proteinExistence type="predicted"/>
<keyword evidence="5" id="KW-1185">Reference proteome</keyword>
<protein>
    <submittedName>
        <fullName evidence="4">SnoaL-like domain-containing protein</fullName>
    </submittedName>
</protein>
<name>A0A7Y0DU61_9GAMM</name>
<feature type="compositionally biased region" description="Polar residues" evidence="1">
    <location>
        <begin position="86"/>
        <end position="97"/>
    </location>
</feature>
<dbReference type="EMBL" id="JABBMT010000020">
    <property type="protein sequence ID" value="NMM41689.1"/>
    <property type="molecule type" value="Genomic_DNA"/>
</dbReference>
<feature type="region of interest" description="Disordered" evidence="1">
    <location>
        <begin position="86"/>
        <end position="109"/>
    </location>
</feature>
<reference evidence="4" key="1">
    <citation type="submission" date="2020-04" db="EMBL/GenBank/DDBJ databases">
        <title>Genome Sequencing for Pseudoaltermonas arctica.</title>
        <authorList>
            <person name="Elkins N.S."/>
        </authorList>
    </citation>
    <scope>NUCLEOTIDE SEQUENCE [LARGE SCALE GENOMIC DNA]</scope>
    <source>
        <strain evidence="4">NEC-BIFX-2020_0012</strain>
    </source>
</reference>
<dbReference type="Proteomes" id="UP000570493">
    <property type="component" value="Unassembled WGS sequence"/>
</dbReference>
<dbReference type="RefSeq" id="WP_169020659.1">
    <property type="nucleotide sequence ID" value="NZ_JABBMT010000020.1"/>
</dbReference>
<comment type="caution">
    <text evidence="4">The sequence shown here is derived from an EMBL/GenBank/DDBJ whole genome shotgun (WGS) entry which is preliminary data.</text>
</comment>
<feature type="region of interest" description="Disordered" evidence="1">
    <location>
        <begin position="41"/>
        <end position="70"/>
    </location>
</feature>
<feature type="signal peptide" evidence="2">
    <location>
        <begin position="1"/>
        <end position="18"/>
    </location>
</feature>
<keyword evidence="2" id="KW-0732">Signal</keyword>